<accession>A0ACB0YUT7</accession>
<sequence length="67" mass="7753">MLNIQRTLQSPQHYSNSSKQLYNFLTSTFDKVLQNYKSGSHPPTSNSTRNNARTKPEPAKHNCRLFK</sequence>
<dbReference type="Proteomes" id="UP001497535">
    <property type="component" value="Unassembled WGS sequence"/>
</dbReference>
<name>A0ACB0YUT7_MELEN</name>
<evidence type="ECO:0000313" key="1">
    <source>
        <dbReference type="EMBL" id="CAK5063773.1"/>
    </source>
</evidence>
<dbReference type="EMBL" id="CAVMJV010000019">
    <property type="protein sequence ID" value="CAK5063773.1"/>
    <property type="molecule type" value="Genomic_DNA"/>
</dbReference>
<keyword evidence="2" id="KW-1185">Reference proteome</keyword>
<organism evidence="1 2">
    <name type="scientific">Meloidogyne enterolobii</name>
    <name type="common">Root-knot nematode worm</name>
    <name type="synonym">Meloidogyne mayaguensis</name>
    <dbReference type="NCBI Taxonomy" id="390850"/>
    <lineage>
        <taxon>Eukaryota</taxon>
        <taxon>Metazoa</taxon>
        <taxon>Ecdysozoa</taxon>
        <taxon>Nematoda</taxon>
        <taxon>Chromadorea</taxon>
        <taxon>Rhabditida</taxon>
        <taxon>Tylenchina</taxon>
        <taxon>Tylenchomorpha</taxon>
        <taxon>Tylenchoidea</taxon>
        <taxon>Meloidogynidae</taxon>
        <taxon>Meloidogyninae</taxon>
        <taxon>Meloidogyne</taxon>
    </lineage>
</organism>
<gene>
    <name evidence="1" type="ORF">MENTE1834_LOCUS16839</name>
</gene>
<evidence type="ECO:0000313" key="2">
    <source>
        <dbReference type="Proteomes" id="UP001497535"/>
    </source>
</evidence>
<protein>
    <submittedName>
        <fullName evidence="1">Uncharacterized protein</fullName>
    </submittedName>
</protein>
<proteinExistence type="predicted"/>
<reference evidence="1" key="1">
    <citation type="submission" date="2023-11" db="EMBL/GenBank/DDBJ databases">
        <authorList>
            <person name="Poullet M."/>
        </authorList>
    </citation>
    <scope>NUCLEOTIDE SEQUENCE</scope>
    <source>
        <strain evidence="1">E1834</strain>
    </source>
</reference>
<comment type="caution">
    <text evidence="1">The sequence shown here is derived from an EMBL/GenBank/DDBJ whole genome shotgun (WGS) entry which is preliminary data.</text>
</comment>